<dbReference type="InterPro" id="IPR001182">
    <property type="entry name" value="FtsW/RodA"/>
</dbReference>
<dbReference type="RefSeq" id="WP_096919424.1">
    <property type="nucleotide sequence ID" value="NZ_CP029487.1"/>
</dbReference>
<evidence type="ECO:0000256" key="5">
    <source>
        <dbReference type="ARBA" id="ARBA00023136"/>
    </source>
</evidence>
<dbReference type="AlphaFoldDB" id="A0A4V1GLJ4"/>
<keyword evidence="8" id="KW-1185">Reference proteome</keyword>
<proteinExistence type="predicted"/>
<feature type="transmembrane region" description="Helical" evidence="6">
    <location>
        <begin position="52"/>
        <end position="72"/>
    </location>
</feature>
<dbReference type="GO" id="GO:0032153">
    <property type="term" value="C:cell division site"/>
    <property type="evidence" value="ECO:0007669"/>
    <property type="project" value="TreeGrafter"/>
</dbReference>
<feature type="transmembrane region" description="Helical" evidence="6">
    <location>
        <begin position="84"/>
        <end position="102"/>
    </location>
</feature>
<feature type="transmembrane region" description="Helical" evidence="6">
    <location>
        <begin position="352"/>
        <end position="375"/>
    </location>
</feature>
<dbReference type="EMBL" id="CP029487">
    <property type="protein sequence ID" value="QCT69996.1"/>
    <property type="molecule type" value="Genomic_DNA"/>
</dbReference>
<dbReference type="KEGG" id="emt:CPZ25_001290"/>
<sequence length="384" mass="41598">MTKLKAFFRDTDGFYLLLIAACSLLSVTLLLSWCNSVSPAPAPSFWEFLVKYRVALIQLLAVAAGLCCALIISRIDYHRMTPLWISYTTVIWLLVLLTFLRAGPFGISPGDTGAYCWIRLPFGLALQPTELAKSSFILTFSLHLYTVRHTDSPLAVGGLIAHLLAPVILIHFQGDDGTALVFFVTGLVMFLSVKHKLRYFIGTAAAALAAAPLVWHLMAGYQRARILAVFAPGRLDSLTLGSILYQQNQGLAAIKAGGLFGLGLFKPDTTYIPAANNDFIFSHLAEVMGLAGCAVLILLLAAILYKTLSIGVRSHDFRGRTIAIGVFTLFLAETVINIGMNLELMPVIGLPLPFFSSGGSSLMGAFLCAGFILSVKRNSFSEKL</sequence>
<keyword evidence="5 6" id="KW-0472">Membrane</keyword>
<evidence type="ECO:0000313" key="7">
    <source>
        <dbReference type="EMBL" id="QCT69996.1"/>
    </source>
</evidence>
<evidence type="ECO:0000256" key="4">
    <source>
        <dbReference type="ARBA" id="ARBA00022989"/>
    </source>
</evidence>
<accession>A0A4V1GLJ4</accession>
<feature type="transmembrane region" description="Helical" evidence="6">
    <location>
        <begin position="287"/>
        <end position="305"/>
    </location>
</feature>
<organism evidence="7 8">
    <name type="scientific">Eubacterium maltosivorans</name>
    <dbReference type="NCBI Taxonomy" id="2041044"/>
    <lineage>
        <taxon>Bacteria</taxon>
        <taxon>Bacillati</taxon>
        <taxon>Bacillota</taxon>
        <taxon>Clostridia</taxon>
        <taxon>Eubacteriales</taxon>
        <taxon>Eubacteriaceae</taxon>
        <taxon>Eubacterium</taxon>
    </lineage>
</organism>
<dbReference type="PANTHER" id="PTHR30474">
    <property type="entry name" value="CELL CYCLE PROTEIN"/>
    <property type="match status" value="1"/>
</dbReference>
<keyword evidence="3" id="KW-0133">Cell shape</keyword>
<protein>
    <submittedName>
        <fullName evidence="7">FtsW/RodA/SpoVE family cell cycle protein</fullName>
    </submittedName>
</protein>
<evidence type="ECO:0000256" key="1">
    <source>
        <dbReference type="ARBA" id="ARBA00004141"/>
    </source>
</evidence>
<name>A0A4V1GLJ4_EUBML</name>
<gene>
    <name evidence="7" type="ORF">CPZ25_001290</name>
</gene>
<dbReference type="GO" id="GO:0051301">
    <property type="term" value="P:cell division"/>
    <property type="evidence" value="ECO:0007669"/>
    <property type="project" value="InterPro"/>
</dbReference>
<dbReference type="GO" id="GO:0005886">
    <property type="term" value="C:plasma membrane"/>
    <property type="evidence" value="ECO:0007669"/>
    <property type="project" value="TreeGrafter"/>
</dbReference>
<comment type="subcellular location">
    <subcellularLocation>
        <location evidence="1">Membrane</location>
        <topology evidence="1">Multi-pass membrane protein</topology>
    </subcellularLocation>
</comment>
<evidence type="ECO:0000256" key="6">
    <source>
        <dbReference type="SAM" id="Phobius"/>
    </source>
</evidence>
<dbReference type="GO" id="GO:0008360">
    <property type="term" value="P:regulation of cell shape"/>
    <property type="evidence" value="ECO:0007669"/>
    <property type="project" value="UniProtKB-KW"/>
</dbReference>
<dbReference type="GO" id="GO:0015648">
    <property type="term" value="F:lipid-linked peptidoglycan transporter activity"/>
    <property type="evidence" value="ECO:0007669"/>
    <property type="project" value="TreeGrafter"/>
</dbReference>
<keyword evidence="4 6" id="KW-1133">Transmembrane helix</keyword>
<dbReference type="Pfam" id="PF01098">
    <property type="entry name" value="FTSW_RODA_SPOVE"/>
    <property type="match status" value="1"/>
</dbReference>
<evidence type="ECO:0000256" key="3">
    <source>
        <dbReference type="ARBA" id="ARBA00022960"/>
    </source>
</evidence>
<evidence type="ECO:0000256" key="2">
    <source>
        <dbReference type="ARBA" id="ARBA00022692"/>
    </source>
</evidence>
<dbReference type="Proteomes" id="UP000218387">
    <property type="component" value="Chromosome"/>
</dbReference>
<feature type="transmembrane region" description="Helical" evidence="6">
    <location>
        <begin position="200"/>
        <end position="218"/>
    </location>
</feature>
<feature type="transmembrane region" description="Helical" evidence="6">
    <location>
        <begin position="178"/>
        <end position="193"/>
    </location>
</feature>
<evidence type="ECO:0000313" key="8">
    <source>
        <dbReference type="Proteomes" id="UP000218387"/>
    </source>
</evidence>
<dbReference type="PANTHER" id="PTHR30474:SF14">
    <property type="entry name" value="CELL CYCLE PROTEIN"/>
    <property type="match status" value="1"/>
</dbReference>
<feature type="transmembrane region" description="Helical" evidence="6">
    <location>
        <begin position="317"/>
        <end position="340"/>
    </location>
</feature>
<keyword evidence="2 6" id="KW-0812">Transmembrane</keyword>
<reference evidence="7 8" key="1">
    <citation type="submission" date="2018-05" db="EMBL/GenBank/DDBJ databases">
        <title>Genome comparison of Eubacterium sp.</title>
        <authorList>
            <person name="Feng Y."/>
            <person name="Sanchez-Andrea I."/>
            <person name="Stams A.J.M."/>
            <person name="De Vos W.M."/>
        </authorList>
    </citation>
    <scope>NUCLEOTIDE SEQUENCE [LARGE SCALE GENOMIC DNA]</scope>
    <source>
        <strain evidence="7 8">YI</strain>
    </source>
</reference>